<dbReference type="GO" id="GO:0016787">
    <property type="term" value="F:hydrolase activity"/>
    <property type="evidence" value="ECO:0007669"/>
    <property type="project" value="UniProtKB-KW"/>
</dbReference>
<dbReference type="InterPro" id="IPR032466">
    <property type="entry name" value="Metal_Hydrolase"/>
</dbReference>
<dbReference type="InterPro" id="IPR006680">
    <property type="entry name" value="Amidohydro-rel"/>
</dbReference>
<sequence length="218" mass="24523">MAETNDDIVGLIGNLEPGKPEFAGHLKRFSANPLFLGLRLRGAINNHLGEDRVLADIKRLADLDQTLDIHGGARMLAPTLMIAGKFPSLRIVVNHLPFGDWDGNVPEMRRALAELTRHPNVYMKVSAVVRRLKGEVVVDPEFYRPGLDALYELFGPDRLVYGSNWPVSDQIAPYTNVRGVMNDYLATRSRSDAEKYFWRNSLVAYRWIPRGAAAKLVR</sequence>
<organism evidence="3">
    <name type="scientific">uncultured Verrucomicrobiota bacterium</name>
    <dbReference type="NCBI Taxonomy" id="156588"/>
    <lineage>
        <taxon>Bacteria</taxon>
        <taxon>Pseudomonadati</taxon>
        <taxon>Verrucomicrobiota</taxon>
        <taxon>environmental samples</taxon>
    </lineage>
</organism>
<reference evidence="3" key="1">
    <citation type="journal article" date="2020" name="Environ.">
        <title>Characterization of sponge-associated Verrucomicrobia: microcompartment-based sugar utilization and enhanced toxin-antitoxin modules as features of host-associated Opitutales.</title>
        <authorList>
            <person name="Sizikov S."/>
            <person name="Burgsdorf I."/>
            <person name="Handley K.M."/>
            <person name="Lahyani M."/>
            <person name="Haber M."/>
            <person name="Steindler L."/>
        </authorList>
    </citation>
    <scope>NUCLEOTIDE SEQUENCE</scope>
</reference>
<dbReference type="PANTHER" id="PTHR43569:SF2">
    <property type="entry name" value="AMIDOHYDROLASE-RELATED DOMAIN-CONTAINING PROTEIN"/>
    <property type="match status" value="1"/>
</dbReference>
<dbReference type="Gene3D" id="3.20.20.140">
    <property type="entry name" value="Metal-dependent hydrolases"/>
    <property type="match status" value="1"/>
</dbReference>
<dbReference type="SUPFAM" id="SSF51556">
    <property type="entry name" value="Metallo-dependent hydrolases"/>
    <property type="match status" value="1"/>
</dbReference>
<keyword evidence="3" id="KW-0378">Hydrolase</keyword>
<evidence type="ECO:0000259" key="2">
    <source>
        <dbReference type="Pfam" id="PF04909"/>
    </source>
</evidence>
<dbReference type="AlphaFoldDB" id="A0A7G9P5M7"/>
<name>A0A7G9P5M7_9BACT</name>
<comment type="similarity">
    <text evidence="1">Belongs to the metallo-dependent hydrolases superfamily.</text>
</comment>
<accession>A0A7G9P5M7</accession>
<gene>
    <name evidence="3" type="ORF">bin01_2202</name>
</gene>
<protein>
    <submittedName>
        <fullName evidence="3">L-fuconolactone hydrolase</fullName>
    </submittedName>
</protein>
<evidence type="ECO:0000256" key="1">
    <source>
        <dbReference type="ARBA" id="ARBA00038310"/>
    </source>
</evidence>
<dbReference type="EMBL" id="MN704339">
    <property type="protein sequence ID" value="QNN25548.1"/>
    <property type="molecule type" value="Genomic_DNA"/>
</dbReference>
<proteinExistence type="inferred from homology"/>
<evidence type="ECO:0000313" key="3">
    <source>
        <dbReference type="EMBL" id="QNN25548.1"/>
    </source>
</evidence>
<dbReference type="InterPro" id="IPR052350">
    <property type="entry name" value="Metallo-dep_Lactonases"/>
</dbReference>
<feature type="domain" description="Amidohydrolase-related" evidence="2">
    <location>
        <begin position="3"/>
        <end position="206"/>
    </location>
</feature>
<dbReference type="PANTHER" id="PTHR43569">
    <property type="entry name" value="AMIDOHYDROLASE"/>
    <property type="match status" value="1"/>
</dbReference>
<dbReference type="Pfam" id="PF04909">
    <property type="entry name" value="Amidohydro_2"/>
    <property type="match status" value="1"/>
</dbReference>